<dbReference type="Pfam" id="PF01408">
    <property type="entry name" value="GFO_IDH_MocA"/>
    <property type="match status" value="1"/>
</dbReference>
<keyword evidence="7" id="KW-1185">Reference proteome</keyword>
<dbReference type="RefSeq" id="WP_015881646.1">
    <property type="nucleotide sequence ID" value="NC_012669.1"/>
</dbReference>
<dbReference type="HOGENOM" id="CLU_023194_2_1_11"/>
<dbReference type="EMBL" id="CP001618">
    <property type="protein sequence ID" value="ACQ79406.1"/>
    <property type="molecule type" value="Genomic_DNA"/>
</dbReference>
<evidence type="ECO:0000259" key="5">
    <source>
        <dbReference type="Pfam" id="PF22725"/>
    </source>
</evidence>
<evidence type="ECO:0000256" key="1">
    <source>
        <dbReference type="ARBA" id="ARBA00010928"/>
    </source>
</evidence>
<reference evidence="6 7" key="1">
    <citation type="journal article" date="2009" name="Stand. Genomic Sci.">
        <title>Complete genome sequence of Beutenbergia cavernae type strain (HKI 0122).</title>
        <authorList>
            <person name="Land M."/>
            <person name="Pukall R."/>
            <person name="Abt B."/>
            <person name="Goker M."/>
            <person name="Rohde M."/>
            <person name="Glavina Del Rio T."/>
            <person name="Tice H."/>
            <person name="Copeland A."/>
            <person name="Cheng J.F."/>
            <person name="Lucas S."/>
            <person name="Chen F."/>
            <person name="Nolan M."/>
            <person name="Bruce D."/>
            <person name="Goodwin L."/>
            <person name="Pitluck S."/>
            <person name="Ivanova N."/>
            <person name="Mavromatis K."/>
            <person name="Ovchinnikova G."/>
            <person name="Pati A."/>
            <person name="Chen A."/>
            <person name="Palaniappan K."/>
            <person name="Hauser L."/>
            <person name="Chang Y.J."/>
            <person name="Jefferies C.C."/>
            <person name="Saunders E."/>
            <person name="Brettin T."/>
            <person name="Detter J.C."/>
            <person name="Han C."/>
            <person name="Chain P."/>
            <person name="Bristow J."/>
            <person name="Eisen J.A."/>
            <person name="Markowitz V."/>
            <person name="Hugenholtz P."/>
            <person name="Kyrpides N.C."/>
            <person name="Klenk H.P."/>
            <person name="Lapidus A."/>
        </authorList>
    </citation>
    <scope>NUCLEOTIDE SEQUENCE [LARGE SCALE GENOMIC DNA]</scope>
    <source>
        <strain evidence="7">ATCC BAA-8 / DSM 12333 / NBRC 16432</strain>
    </source>
</reference>
<keyword evidence="3" id="KW-0520">NAD</keyword>
<evidence type="ECO:0000313" key="7">
    <source>
        <dbReference type="Proteomes" id="UP000007962"/>
    </source>
</evidence>
<dbReference type="InterPro" id="IPR051317">
    <property type="entry name" value="Gfo/Idh/MocA_oxidoreduct"/>
</dbReference>
<accession>C5C102</accession>
<comment type="similarity">
    <text evidence="1">Belongs to the Gfo/Idh/MocA family.</text>
</comment>
<proteinExistence type="inferred from homology"/>
<dbReference type="KEGG" id="bcv:Bcav_1146"/>
<dbReference type="GO" id="GO:0000166">
    <property type="term" value="F:nucleotide binding"/>
    <property type="evidence" value="ECO:0007669"/>
    <property type="project" value="InterPro"/>
</dbReference>
<feature type="domain" description="GFO/IDH/MocA-like oxidoreductase" evidence="5">
    <location>
        <begin position="142"/>
        <end position="252"/>
    </location>
</feature>
<dbReference type="PANTHER" id="PTHR43708">
    <property type="entry name" value="CONSERVED EXPRESSED OXIDOREDUCTASE (EUROFUNG)"/>
    <property type="match status" value="1"/>
</dbReference>
<dbReference type="SUPFAM" id="SSF51735">
    <property type="entry name" value="NAD(P)-binding Rossmann-fold domains"/>
    <property type="match status" value="1"/>
</dbReference>
<dbReference type="InterPro" id="IPR055170">
    <property type="entry name" value="GFO_IDH_MocA-like_dom"/>
</dbReference>
<evidence type="ECO:0000256" key="3">
    <source>
        <dbReference type="ARBA" id="ARBA00023027"/>
    </source>
</evidence>
<dbReference type="Pfam" id="PF22725">
    <property type="entry name" value="GFO_IDH_MocA_C3"/>
    <property type="match status" value="1"/>
</dbReference>
<evidence type="ECO:0000259" key="4">
    <source>
        <dbReference type="Pfam" id="PF01408"/>
    </source>
</evidence>
<dbReference type="Proteomes" id="UP000007962">
    <property type="component" value="Chromosome"/>
</dbReference>
<gene>
    <name evidence="6" type="ordered locus">Bcav_1146</name>
</gene>
<dbReference type="AlphaFoldDB" id="C5C102"/>
<dbReference type="eggNOG" id="COG0673">
    <property type="taxonomic scope" value="Bacteria"/>
</dbReference>
<protein>
    <submittedName>
        <fullName evidence="6">Oxidoreductase domain protein</fullName>
    </submittedName>
</protein>
<dbReference type="SUPFAM" id="SSF55347">
    <property type="entry name" value="Glyceraldehyde-3-phosphate dehydrogenase-like, C-terminal domain"/>
    <property type="match status" value="1"/>
</dbReference>
<dbReference type="InterPro" id="IPR036291">
    <property type="entry name" value="NAD(P)-bd_dom_sf"/>
</dbReference>
<feature type="domain" description="Gfo/Idh/MocA-like oxidoreductase N-terminal" evidence="4">
    <location>
        <begin position="6"/>
        <end position="124"/>
    </location>
</feature>
<dbReference type="STRING" id="471853.Bcav_1146"/>
<dbReference type="Gene3D" id="3.30.360.10">
    <property type="entry name" value="Dihydrodipicolinate Reductase, domain 2"/>
    <property type="match status" value="1"/>
</dbReference>
<keyword evidence="2" id="KW-0560">Oxidoreductase</keyword>
<evidence type="ECO:0000313" key="6">
    <source>
        <dbReference type="EMBL" id="ACQ79406.1"/>
    </source>
</evidence>
<dbReference type="PANTHER" id="PTHR43708:SF5">
    <property type="entry name" value="CONSERVED EXPRESSED OXIDOREDUCTASE (EUROFUNG)-RELATED"/>
    <property type="match status" value="1"/>
</dbReference>
<name>C5C102_BEUC1</name>
<evidence type="ECO:0000256" key="2">
    <source>
        <dbReference type="ARBA" id="ARBA00023002"/>
    </source>
</evidence>
<dbReference type="InterPro" id="IPR000683">
    <property type="entry name" value="Gfo/Idh/MocA-like_OxRdtase_N"/>
</dbReference>
<dbReference type="GO" id="GO:0016491">
    <property type="term" value="F:oxidoreductase activity"/>
    <property type="evidence" value="ECO:0007669"/>
    <property type="project" value="UniProtKB-KW"/>
</dbReference>
<sequence length="365" mass="37666">MTTSPRLVVVGAGGMGRAWMRTILDADGATLAGVVDLRPDVALAALEDLGASDVPAGDDVVTLAREVGADAVVDVAIPEAHHAVTTAALFAGYPVLGEKPAAVDVAQALSLAAASEVTGRLFMVSQSRRWNPHVESLRAAVGTLGAVGSATAEFFRAPRFGGFREAMAQPLLVDMAIHHLDAARYVLGAEAESVWCDTYNPSWSWYDGDAAAVAVFEMAGGARFSYHGSWCAPGAETSWNASWRIGGALGTVTWDGETAPVVDDGDDGGPHAVTSAAPSEGIAAALAAFLAALAGGTTPSGEIHENVRSLAMVEAAVESARTGERVRLDDLLERARVDAVAAEANPEVRAVLAGWSSVREALVAR</sequence>
<dbReference type="Gene3D" id="3.40.50.720">
    <property type="entry name" value="NAD(P)-binding Rossmann-like Domain"/>
    <property type="match status" value="1"/>
</dbReference>
<organism evidence="6 7">
    <name type="scientific">Beutenbergia cavernae (strain ATCC BAA-8 / DSM 12333 / CCUG 43141 / JCM 11478 / NBRC 16432 / NCIMB 13614 / HKI 0122)</name>
    <dbReference type="NCBI Taxonomy" id="471853"/>
    <lineage>
        <taxon>Bacteria</taxon>
        <taxon>Bacillati</taxon>
        <taxon>Actinomycetota</taxon>
        <taxon>Actinomycetes</taxon>
        <taxon>Micrococcales</taxon>
        <taxon>Beutenbergiaceae</taxon>
        <taxon>Beutenbergia</taxon>
    </lineage>
</organism>